<dbReference type="PROSITE" id="PS51294">
    <property type="entry name" value="HTH_MYB"/>
    <property type="match status" value="2"/>
</dbReference>
<dbReference type="Proteomes" id="UP001470230">
    <property type="component" value="Unassembled WGS sequence"/>
</dbReference>
<feature type="compositionally biased region" description="Low complexity" evidence="5">
    <location>
        <begin position="357"/>
        <end position="395"/>
    </location>
</feature>
<feature type="compositionally biased region" description="Basic residues" evidence="5">
    <location>
        <begin position="226"/>
        <end position="237"/>
    </location>
</feature>
<evidence type="ECO:0000313" key="10">
    <source>
        <dbReference type="Proteomes" id="UP001470230"/>
    </source>
</evidence>
<feature type="domain" description="Myb-like" evidence="6">
    <location>
        <begin position="143"/>
        <end position="194"/>
    </location>
</feature>
<dbReference type="CDD" id="cd00167">
    <property type="entry name" value="SANT"/>
    <property type="match status" value="2"/>
</dbReference>
<organism evidence="9 10">
    <name type="scientific">Tritrichomonas musculus</name>
    <dbReference type="NCBI Taxonomy" id="1915356"/>
    <lineage>
        <taxon>Eukaryota</taxon>
        <taxon>Metamonada</taxon>
        <taxon>Parabasalia</taxon>
        <taxon>Tritrichomonadida</taxon>
        <taxon>Tritrichomonadidae</taxon>
        <taxon>Tritrichomonas</taxon>
    </lineage>
</organism>
<feature type="compositionally biased region" description="Polar residues" evidence="5">
    <location>
        <begin position="398"/>
        <end position="424"/>
    </location>
</feature>
<dbReference type="PROSITE" id="PS51293">
    <property type="entry name" value="SANT"/>
    <property type="match status" value="2"/>
</dbReference>
<dbReference type="InterPro" id="IPR051575">
    <property type="entry name" value="Myb-like_DNA-bd"/>
</dbReference>
<keyword evidence="10" id="KW-1185">Reference proteome</keyword>
<dbReference type="EMBL" id="JAPFFF010000009">
    <property type="protein sequence ID" value="KAK8882537.1"/>
    <property type="molecule type" value="Genomic_DNA"/>
</dbReference>
<reference evidence="9 10" key="1">
    <citation type="submission" date="2024-04" db="EMBL/GenBank/DDBJ databases">
        <title>Tritrichomonas musculus Genome.</title>
        <authorList>
            <person name="Alves-Ferreira E."/>
            <person name="Grigg M."/>
            <person name="Lorenzi H."/>
            <person name="Galac M."/>
        </authorList>
    </citation>
    <scope>NUCLEOTIDE SEQUENCE [LARGE SCALE GENOMIC DNA]</scope>
    <source>
        <strain evidence="9 10">EAF2021</strain>
    </source>
</reference>
<feature type="domain" description="HTH myb-type" evidence="8">
    <location>
        <begin position="143"/>
        <end position="198"/>
    </location>
</feature>
<dbReference type="InterPro" id="IPR009057">
    <property type="entry name" value="Homeodomain-like_sf"/>
</dbReference>
<gene>
    <name evidence="9" type="ORF">M9Y10_045179</name>
</gene>
<dbReference type="Gene3D" id="1.10.10.60">
    <property type="entry name" value="Homeodomain-like"/>
    <property type="match status" value="2"/>
</dbReference>
<feature type="region of interest" description="Disordered" evidence="5">
    <location>
        <begin position="357"/>
        <end position="433"/>
    </location>
</feature>
<keyword evidence="3" id="KW-0804">Transcription</keyword>
<dbReference type="PROSITE" id="PS50090">
    <property type="entry name" value="MYB_LIKE"/>
    <property type="match status" value="2"/>
</dbReference>
<dbReference type="InterPro" id="IPR017930">
    <property type="entry name" value="Myb_dom"/>
</dbReference>
<evidence type="ECO:0000259" key="6">
    <source>
        <dbReference type="PROSITE" id="PS50090"/>
    </source>
</evidence>
<dbReference type="InterPro" id="IPR001005">
    <property type="entry name" value="SANT/Myb"/>
</dbReference>
<keyword evidence="1" id="KW-0805">Transcription regulation</keyword>
<accession>A0ABR2JUW5</accession>
<evidence type="ECO:0000259" key="7">
    <source>
        <dbReference type="PROSITE" id="PS51293"/>
    </source>
</evidence>
<evidence type="ECO:0000256" key="1">
    <source>
        <dbReference type="ARBA" id="ARBA00023015"/>
    </source>
</evidence>
<dbReference type="InterPro" id="IPR017884">
    <property type="entry name" value="SANT_dom"/>
</dbReference>
<keyword evidence="4" id="KW-0539">Nucleus</keyword>
<evidence type="ECO:0000256" key="5">
    <source>
        <dbReference type="SAM" id="MobiDB-lite"/>
    </source>
</evidence>
<dbReference type="PANTHER" id="PTHR46621:SF1">
    <property type="entry name" value="SNRNA-ACTIVATING PROTEIN COMPLEX SUBUNIT 4"/>
    <property type="match status" value="1"/>
</dbReference>
<evidence type="ECO:0000256" key="4">
    <source>
        <dbReference type="ARBA" id="ARBA00023242"/>
    </source>
</evidence>
<comment type="caution">
    <text evidence="9">The sequence shown here is derived from an EMBL/GenBank/DDBJ whole genome shotgun (WGS) entry which is preliminary data.</text>
</comment>
<evidence type="ECO:0000259" key="8">
    <source>
        <dbReference type="PROSITE" id="PS51294"/>
    </source>
</evidence>
<evidence type="ECO:0000256" key="2">
    <source>
        <dbReference type="ARBA" id="ARBA00023125"/>
    </source>
</evidence>
<feature type="domain" description="SANT" evidence="7">
    <location>
        <begin position="146"/>
        <end position="198"/>
    </location>
</feature>
<sequence>MISPSSPLLDMAMTYISECEKKIPQEQLPMIRETFDQFISGRISYPECSSKLTPIIGTTQPIDKIDQILRTPEQPLAAIPVKQIDVSLNQMRAKTRPWTTYEDRRLLAGLHRFGFEDWALIAQFVGNGRTKAQCSQRWARGLDPKITKDQWTEEQDTKLLKLIATYGDKSWTKIATHMGNRCDVQCRYRYRQLSKDDDFQEKMKFIYEEVRNNGDPLSSEMPKQPKLQRQRQQKRHQQPQIPVQYGQNMMFYPQIMMAQGSMPTMRPAPMPMPMAPMVPMAPAMSMAMPMAPMQTIHSSPQPMQNIYLQQPMQQVLLPTSSGRFMGPQMAQAPLAAVQIPAGMPAMSPASVLQPVASSSTTPAATNSAKPQSSSFSADSQAQGQNQQQKQGQHVQIDSVISQQPSMAPGNSNGDNSQIKPQPSFQFDVGGDISSQNSMADWPAIKGSASGTFGLAPSDSRWYF</sequence>
<protein>
    <recommendedName>
        <fullName evidence="11">Myb-like DNA-binding domain containing protein</fullName>
    </recommendedName>
</protein>
<evidence type="ECO:0000256" key="3">
    <source>
        <dbReference type="ARBA" id="ARBA00023163"/>
    </source>
</evidence>
<evidence type="ECO:0008006" key="11">
    <source>
        <dbReference type="Google" id="ProtNLM"/>
    </source>
</evidence>
<feature type="domain" description="HTH myb-type" evidence="8">
    <location>
        <begin position="90"/>
        <end position="138"/>
    </location>
</feature>
<keyword evidence="2" id="KW-0238">DNA-binding</keyword>
<dbReference type="SUPFAM" id="SSF46689">
    <property type="entry name" value="Homeodomain-like"/>
    <property type="match status" value="2"/>
</dbReference>
<evidence type="ECO:0000313" key="9">
    <source>
        <dbReference type="EMBL" id="KAK8882537.1"/>
    </source>
</evidence>
<dbReference type="PANTHER" id="PTHR46621">
    <property type="entry name" value="SNRNA-ACTIVATING PROTEIN COMPLEX SUBUNIT 4"/>
    <property type="match status" value="1"/>
</dbReference>
<dbReference type="SMART" id="SM00717">
    <property type="entry name" value="SANT"/>
    <property type="match status" value="2"/>
</dbReference>
<name>A0ABR2JUW5_9EUKA</name>
<dbReference type="Pfam" id="PF00249">
    <property type="entry name" value="Myb_DNA-binding"/>
    <property type="match status" value="2"/>
</dbReference>
<feature type="region of interest" description="Disordered" evidence="5">
    <location>
        <begin position="210"/>
        <end position="240"/>
    </location>
</feature>
<feature type="domain" description="SANT" evidence="7">
    <location>
        <begin position="98"/>
        <end position="134"/>
    </location>
</feature>
<feature type="domain" description="Myb-like" evidence="6">
    <location>
        <begin position="90"/>
        <end position="142"/>
    </location>
</feature>
<proteinExistence type="predicted"/>